<feature type="signal peptide" evidence="1">
    <location>
        <begin position="1"/>
        <end position="21"/>
    </location>
</feature>
<dbReference type="AlphaFoldDB" id="A0A078B6L2"/>
<accession>A0A078B6L2</accession>
<feature type="chain" id="PRO_5001729896" evidence="1">
    <location>
        <begin position="22"/>
        <end position="340"/>
    </location>
</feature>
<name>A0A078B6L2_STYLE</name>
<dbReference type="Proteomes" id="UP000039865">
    <property type="component" value="Unassembled WGS sequence"/>
</dbReference>
<protein>
    <submittedName>
        <fullName evidence="2">Uncharacterized protein</fullName>
    </submittedName>
</protein>
<keyword evidence="1" id="KW-0732">Signal</keyword>
<evidence type="ECO:0000313" key="3">
    <source>
        <dbReference type="Proteomes" id="UP000039865"/>
    </source>
</evidence>
<dbReference type="EMBL" id="CCKQ01017936">
    <property type="protein sequence ID" value="CDW89861.1"/>
    <property type="molecule type" value="Genomic_DNA"/>
</dbReference>
<evidence type="ECO:0000256" key="1">
    <source>
        <dbReference type="SAM" id="SignalP"/>
    </source>
</evidence>
<gene>
    <name evidence="2" type="primary">Contig6441.g6897</name>
    <name evidence="2" type="ORF">STYLEM_19001</name>
</gene>
<dbReference type="InParanoid" id="A0A078B6L2"/>
<reference evidence="2 3" key="1">
    <citation type="submission" date="2014-06" db="EMBL/GenBank/DDBJ databases">
        <authorList>
            <person name="Swart Estienne"/>
        </authorList>
    </citation>
    <scope>NUCLEOTIDE SEQUENCE [LARGE SCALE GENOMIC DNA]</scope>
    <source>
        <strain evidence="2 3">130c</strain>
    </source>
</reference>
<evidence type="ECO:0000313" key="2">
    <source>
        <dbReference type="EMBL" id="CDW89861.1"/>
    </source>
</evidence>
<organism evidence="2 3">
    <name type="scientific">Stylonychia lemnae</name>
    <name type="common">Ciliate</name>
    <dbReference type="NCBI Taxonomy" id="5949"/>
    <lineage>
        <taxon>Eukaryota</taxon>
        <taxon>Sar</taxon>
        <taxon>Alveolata</taxon>
        <taxon>Ciliophora</taxon>
        <taxon>Intramacronucleata</taxon>
        <taxon>Spirotrichea</taxon>
        <taxon>Stichotrichia</taxon>
        <taxon>Sporadotrichida</taxon>
        <taxon>Oxytrichidae</taxon>
        <taxon>Stylonychinae</taxon>
        <taxon>Stylonychia</taxon>
    </lineage>
</organism>
<sequence>MYAFTLFLRILFLGFALPSLSNEQTCPTQIFPIMIGGAIGDTYFVDLKEDKENNYYVAGLTNDDQYMQVAPDLSDYYPFVIKIGIANVQHWNHILKDDPLSGLAYFFGICSVSDLETPFLGQINYEQQIVLGIALQNSISVDDFDIFTELDNEKTSIILSMNVVDQLEASYQIGWVQINQGIVNLQTTNLNLQISIPIFFIGLKILSLNEAQVLITDGKMLFFIFITKESRTITENQIFPGLSSKNSISKAFYSSRLGFIAIGGFISLYNCDEMNQDLRINNQVGILYPFNETYRAAGNDQLILLTNQLLGFQNATLDISQVNIEAQDLTDSFKYFTTVK</sequence>
<keyword evidence="3" id="KW-1185">Reference proteome</keyword>
<proteinExistence type="predicted"/>